<protein>
    <submittedName>
        <fullName evidence="7">Uncharacterized protein</fullName>
    </submittedName>
</protein>
<comment type="subcellular location">
    <subcellularLocation>
        <location evidence="1">Membrane</location>
        <topology evidence="1">Multi-pass membrane protein</topology>
    </subcellularLocation>
</comment>
<dbReference type="PROSITE" id="PS01339">
    <property type="entry name" value="SURF4"/>
    <property type="match status" value="1"/>
</dbReference>
<keyword evidence="5 6" id="KW-0472">Membrane</keyword>
<evidence type="ECO:0000313" key="8">
    <source>
        <dbReference type="Proteomes" id="UP001152747"/>
    </source>
</evidence>
<dbReference type="AlphaFoldDB" id="A0A9P1I1A0"/>
<evidence type="ECO:0000256" key="4">
    <source>
        <dbReference type="ARBA" id="ARBA00022989"/>
    </source>
</evidence>
<dbReference type="EMBL" id="CANHGI010000001">
    <property type="protein sequence ID" value="CAI5437774.1"/>
    <property type="molecule type" value="Genomic_DNA"/>
</dbReference>
<feature type="transmembrane region" description="Helical" evidence="6">
    <location>
        <begin position="241"/>
        <end position="259"/>
    </location>
</feature>
<dbReference type="Proteomes" id="UP001152747">
    <property type="component" value="Unassembled WGS sequence"/>
</dbReference>
<feature type="transmembrane region" description="Helical" evidence="6">
    <location>
        <begin position="90"/>
        <end position="111"/>
    </location>
</feature>
<dbReference type="GO" id="GO:0016020">
    <property type="term" value="C:membrane"/>
    <property type="evidence" value="ECO:0007669"/>
    <property type="project" value="UniProtKB-SubCell"/>
</dbReference>
<dbReference type="InterPro" id="IPR002995">
    <property type="entry name" value="Surf4"/>
</dbReference>
<feature type="transmembrane region" description="Helical" evidence="6">
    <location>
        <begin position="117"/>
        <end position="136"/>
    </location>
</feature>
<reference evidence="7" key="1">
    <citation type="submission" date="2022-11" db="EMBL/GenBank/DDBJ databases">
        <authorList>
            <person name="Kikuchi T."/>
        </authorList>
    </citation>
    <scope>NUCLEOTIDE SEQUENCE</scope>
    <source>
        <strain evidence="7">PS1010</strain>
    </source>
</reference>
<feature type="transmembrane region" description="Helical" evidence="6">
    <location>
        <begin position="157"/>
        <end position="176"/>
    </location>
</feature>
<sequence>MDTSKLLSNLEDISDDFIRNNRGKVPILGRILMVLTFFEDGHRILFNINNHVTFITNSWSLPYGISFLFVMYMCLIQLIAPFCILLRRKVMIACVLLGSVILLQTLFYHMYSDLRFLIRNLSVIGCLTLLATETIMDEKPRTGRNELIYDDEFQFKSIIILVGRCYLVFMLISLIHFDGFEFLKIVELLVSFILSVCVAVGARTKLASFALAIWLFILNIFLNDWWSQTDATKIDFMKYDFFQTLSVVGGLLLVIHIGPGEVSYDDMKKQW</sequence>
<proteinExistence type="inferred from homology"/>
<feature type="transmembrane region" description="Helical" evidence="6">
    <location>
        <begin position="209"/>
        <end position="226"/>
    </location>
</feature>
<evidence type="ECO:0000313" key="7">
    <source>
        <dbReference type="EMBL" id="CAI5437774.1"/>
    </source>
</evidence>
<name>A0A9P1I1A0_9PELO</name>
<evidence type="ECO:0000256" key="3">
    <source>
        <dbReference type="ARBA" id="ARBA00022692"/>
    </source>
</evidence>
<evidence type="ECO:0000256" key="2">
    <source>
        <dbReference type="ARBA" id="ARBA00006945"/>
    </source>
</evidence>
<evidence type="ECO:0000256" key="5">
    <source>
        <dbReference type="ARBA" id="ARBA00023136"/>
    </source>
</evidence>
<evidence type="ECO:0000256" key="6">
    <source>
        <dbReference type="SAM" id="Phobius"/>
    </source>
</evidence>
<feature type="transmembrane region" description="Helical" evidence="6">
    <location>
        <begin position="182"/>
        <end position="202"/>
    </location>
</feature>
<keyword evidence="3 6" id="KW-0812">Transmembrane</keyword>
<comment type="caution">
    <text evidence="7">The sequence shown here is derived from an EMBL/GenBank/DDBJ whole genome shotgun (WGS) entry which is preliminary data.</text>
</comment>
<keyword evidence="8" id="KW-1185">Reference proteome</keyword>
<feature type="transmembrane region" description="Helical" evidence="6">
    <location>
        <begin position="63"/>
        <end position="83"/>
    </location>
</feature>
<gene>
    <name evidence="7" type="ORF">CAMP_LOCUS411</name>
</gene>
<evidence type="ECO:0000256" key="1">
    <source>
        <dbReference type="ARBA" id="ARBA00004141"/>
    </source>
</evidence>
<comment type="similarity">
    <text evidence="2">Belongs to the SURF4 family.</text>
</comment>
<dbReference type="OrthoDB" id="7859621at2759"/>
<organism evidence="7 8">
    <name type="scientific">Caenorhabditis angaria</name>
    <dbReference type="NCBI Taxonomy" id="860376"/>
    <lineage>
        <taxon>Eukaryota</taxon>
        <taxon>Metazoa</taxon>
        <taxon>Ecdysozoa</taxon>
        <taxon>Nematoda</taxon>
        <taxon>Chromadorea</taxon>
        <taxon>Rhabditida</taxon>
        <taxon>Rhabditina</taxon>
        <taxon>Rhabditomorpha</taxon>
        <taxon>Rhabditoidea</taxon>
        <taxon>Rhabditidae</taxon>
        <taxon>Peloderinae</taxon>
        <taxon>Caenorhabditis</taxon>
    </lineage>
</organism>
<dbReference type="Pfam" id="PF02077">
    <property type="entry name" value="SURF4"/>
    <property type="match status" value="1"/>
</dbReference>
<accession>A0A9P1I1A0</accession>
<keyword evidence="4 6" id="KW-1133">Transmembrane helix</keyword>